<sequence>MATSSDSRNADRSSLTKVTLSSIISFKEQLGFTGRDYVYYKKRSGLDVASLQVIDLRKHALQMVEDLAVENEVRLVLSKEEEQQKNVNITPVKRPLEKEPEEDDDDDVGSYDALDAYKDWLQENMKESLSQDDNQETIESKGSSTTPPNQWPSHARYNKDKKAFKKRGRGTLKGLVATRKRLMQRTHKLKVECSKKLGGPCGENARTFVDEVIITFTRLHTPLIGIQHRKDVPRLVRLTIVRAIL</sequence>
<feature type="compositionally biased region" description="Polar residues" evidence="1">
    <location>
        <begin position="140"/>
        <end position="152"/>
    </location>
</feature>
<dbReference type="InParanoid" id="A0A2K2CNJ9"/>
<evidence type="ECO:0000256" key="1">
    <source>
        <dbReference type="SAM" id="MobiDB-lite"/>
    </source>
</evidence>
<dbReference type="EnsemblPlants" id="PNT63617">
    <property type="protein sequence ID" value="PNT63617"/>
    <property type="gene ID" value="BRADI_4g18366v3"/>
</dbReference>
<accession>A0A2K2CNJ9</accession>
<evidence type="ECO:0000313" key="4">
    <source>
        <dbReference type="Proteomes" id="UP000008810"/>
    </source>
</evidence>
<feature type="compositionally biased region" description="Acidic residues" evidence="1">
    <location>
        <begin position="99"/>
        <end position="109"/>
    </location>
</feature>
<dbReference type="OrthoDB" id="696112at2759"/>
<protein>
    <submittedName>
        <fullName evidence="2 3">Uncharacterized protein</fullName>
    </submittedName>
</protein>
<dbReference type="AlphaFoldDB" id="A0A2K2CNJ9"/>
<reference evidence="3" key="3">
    <citation type="submission" date="2018-08" db="UniProtKB">
        <authorList>
            <consortium name="EnsemblPlants"/>
        </authorList>
    </citation>
    <scope>IDENTIFICATION</scope>
    <source>
        <strain evidence="3">cv. Bd21</strain>
    </source>
</reference>
<keyword evidence="4" id="KW-1185">Reference proteome</keyword>
<dbReference type="EMBL" id="CM000883">
    <property type="protein sequence ID" value="PNT63617.1"/>
    <property type="molecule type" value="Genomic_DNA"/>
</dbReference>
<proteinExistence type="predicted"/>
<dbReference type="Proteomes" id="UP000008810">
    <property type="component" value="Chromosome 4"/>
</dbReference>
<evidence type="ECO:0000313" key="2">
    <source>
        <dbReference type="EMBL" id="PNT63617.1"/>
    </source>
</evidence>
<name>A0A2K2CNJ9_BRADI</name>
<dbReference type="Gramene" id="PNT63617">
    <property type="protein sequence ID" value="PNT63617"/>
    <property type="gene ID" value="BRADI_4g18366v3"/>
</dbReference>
<feature type="region of interest" description="Disordered" evidence="1">
    <location>
        <begin position="88"/>
        <end position="110"/>
    </location>
</feature>
<reference evidence="2" key="2">
    <citation type="submission" date="2017-06" db="EMBL/GenBank/DDBJ databases">
        <title>WGS assembly of Brachypodium distachyon.</title>
        <authorList>
            <consortium name="The International Brachypodium Initiative"/>
            <person name="Lucas S."/>
            <person name="Harmon-Smith M."/>
            <person name="Lail K."/>
            <person name="Tice H."/>
            <person name="Grimwood J."/>
            <person name="Bruce D."/>
            <person name="Barry K."/>
            <person name="Shu S."/>
            <person name="Lindquist E."/>
            <person name="Wang M."/>
            <person name="Pitluck S."/>
            <person name="Vogel J.P."/>
            <person name="Garvin D.F."/>
            <person name="Mockler T.C."/>
            <person name="Schmutz J."/>
            <person name="Rokhsar D."/>
            <person name="Bevan M.W."/>
        </authorList>
    </citation>
    <scope>NUCLEOTIDE SEQUENCE</scope>
    <source>
        <strain evidence="2">Bd21</strain>
    </source>
</reference>
<gene>
    <name evidence="2" type="ORF">BRADI_4g18366v3</name>
</gene>
<feature type="non-terminal residue" evidence="2">
    <location>
        <position position="245"/>
    </location>
</feature>
<organism evidence="2">
    <name type="scientific">Brachypodium distachyon</name>
    <name type="common">Purple false brome</name>
    <name type="synonym">Trachynia distachya</name>
    <dbReference type="NCBI Taxonomy" id="15368"/>
    <lineage>
        <taxon>Eukaryota</taxon>
        <taxon>Viridiplantae</taxon>
        <taxon>Streptophyta</taxon>
        <taxon>Embryophyta</taxon>
        <taxon>Tracheophyta</taxon>
        <taxon>Spermatophyta</taxon>
        <taxon>Magnoliopsida</taxon>
        <taxon>Liliopsida</taxon>
        <taxon>Poales</taxon>
        <taxon>Poaceae</taxon>
        <taxon>BOP clade</taxon>
        <taxon>Pooideae</taxon>
        <taxon>Stipodae</taxon>
        <taxon>Brachypodieae</taxon>
        <taxon>Brachypodium</taxon>
    </lineage>
</organism>
<reference evidence="2 3" key="1">
    <citation type="journal article" date="2010" name="Nature">
        <title>Genome sequencing and analysis of the model grass Brachypodium distachyon.</title>
        <authorList>
            <consortium name="International Brachypodium Initiative"/>
        </authorList>
    </citation>
    <scope>NUCLEOTIDE SEQUENCE [LARGE SCALE GENOMIC DNA]</scope>
    <source>
        <strain evidence="2 3">Bd21</strain>
    </source>
</reference>
<feature type="region of interest" description="Disordered" evidence="1">
    <location>
        <begin position="127"/>
        <end position="160"/>
    </location>
</feature>
<evidence type="ECO:0000313" key="3">
    <source>
        <dbReference type="EnsemblPlants" id="PNT63617"/>
    </source>
</evidence>